<feature type="transmembrane region" description="Helical" evidence="2">
    <location>
        <begin position="349"/>
        <end position="367"/>
    </location>
</feature>
<evidence type="ECO:0000313" key="5">
    <source>
        <dbReference type="Proteomes" id="UP000287609"/>
    </source>
</evidence>
<feature type="transmembrane region" description="Helical" evidence="2">
    <location>
        <begin position="212"/>
        <end position="233"/>
    </location>
</feature>
<sequence length="509" mass="54946">MYCPSCGTKQIDGARFCTNCGTKLPENTSSQSVTQPQPPEQTQPTNQSQPVNQVQSVNQAQPVTPADKPQHVQTTQHATVDGSAVGSAQQQSNNSLASVWRVMSRTFMIGNRQFDFGSFASVIGFVLLLVALPIPFLYEEEVGNISLWSWMGEPWTIALIVLALAAVICSVLGARIAAFVVSVVGSYLGMSFVFSTLEDFEDTETFHYYSGIGMRLVPIAMILLFVGGIWSLVLSSVKRHQTLHIQKQPLSVSYGAFLASFGSAFVAISMFLPIVQGDYVINSFYESVQDSLNDLAYSLGNETTSTPEYGGVQSASAFSTDGMSTLFPVLILVVATLVLTLVQKDLAAFILGIASSVANMFLCYDTWKKFAGGNGTYDVANIRPHVGIAVAIVGIALVIVGTSLQMYNYTHVRQFIRHPRVVVMHTVPASAVQMPVVPQAMVTQPPVAQPAQQMMPQSVPVSAMQQVQQPMPQPVQQPVQQPVPQQAQPAVPQNASELAEQVPAQSPVD</sequence>
<evidence type="ECO:0000256" key="1">
    <source>
        <dbReference type="SAM" id="MobiDB-lite"/>
    </source>
</evidence>
<dbReference type="OrthoDB" id="2149782at2"/>
<proteinExistence type="predicted"/>
<feature type="compositionally biased region" description="Low complexity" evidence="1">
    <location>
        <begin position="453"/>
        <end position="493"/>
    </location>
</feature>
<keyword evidence="5" id="KW-1185">Reference proteome</keyword>
<feature type="transmembrane region" description="Helical" evidence="2">
    <location>
        <begin position="114"/>
        <end position="134"/>
    </location>
</feature>
<dbReference type="AlphaFoldDB" id="A0A430FS74"/>
<feature type="transmembrane region" description="Helical" evidence="2">
    <location>
        <begin position="154"/>
        <end position="172"/>
    </location>
</feature>
<feature type="transmembrane region" description="Helical" evidence="2">
    <location>
        <begin position="254"/>
        <end position="275"/>
    </location>
</feature>
<comment type="caution">
    <text evidence="4">The sequence shown here is derived from an EMBL/GenBank/DDBJ whole genome shotgun (WGS) entry which is preliminary data.</text>
</comment>
<keyword evidence="2" id="KW-1133">Transmembrane helix</keyword>
<feature type="compositionally biased region" description="Low complexity" evidence="1">
    <location>
        <begin position="42"/>
        <end position="63"/>
    </location>
</feature>
<keyword evidence="2" id="KW-0812">Transmembrane</keyword>
<evidence type="ECO:0000259" key="3">
    <source>
        <dbReference type="Pfam" id="PF13240"/>
    </source>
</evidence>
<evidence type="ECO:0000313" key="4">
    <source>
        <dbReference type="EMBL" id="RSX55742.1"/>
    </source>
</evidence>
<protein>
    <recommendedName>
        <fullName evidence="3">Zinc-ribbon domain-containing protein</fullName>
    </recommendedName>
</protein>
<feature type="region of interest" description="Disordered" evidence="1">
    <location>
        <begin position="25"/>
        <end position="89"/>
    </location>
</feature>
<evidence type="ECO:0000256" key="2">
    <source>
        <dbReference type="SAM" id="Phobius"/>
    </source>
</evidence>
<accession>A0A430FS74</accession>
<feature type="transmembrane region" description="Helical" evidence="2">
    <location>
        <begin position="325"/>
        <end position="342"/>
    </location>
</feature>
<reference evidence="4 5" key="1">
    <citation type="submission" date="2018-09" db="EMBL/GenBank/DDBJ databases">
        <title>Characterization of the phylogenetic diversity of five novel species belonging to the genus Bifidobacterium.</title>
        <authorList>
            <person name="Lugli G.A."/>
            <person name="Duranti S."/>
            <person name="Milani C."/>
        </authorList>
    </citation>
    <scope>NUCLEOTIDE SEQUENCE [LARGE SCALE GENOMIC DNA]</scope>
    <source>
        <strain evidence="4 5">2036B</strain>
    </source>
</reference>
<gene>
    <name evidence="4" type="ORF">D2E26_0305</name>
</gene>
<dbReference type="Proteomes" id="UP000287609">
    <property type="component" value="Unassembled WGS sequence"/>
</dbReference>
<feature type="region of interest" description="Disordered" evidence="1">
    <location>
        <begin position="453"/>
        <end position="509"/>
    </location>
</feature>
<dbReference type="InterPro" id="IPR026870">
    <property type="entry name" value="Zinc_ribbon_dom"/>
</dbReference>
<feature type="transmembrane region" description="Helical" evidence="2">
    <location>
        <begin position="179"/>
        <end position="197"/>
    </location>
</feature>
<organism evidence="4 5">
    <name type="scientific">Bifidobacterium dolichotidis</name>
    <dbReference type="NCBI Taxonomy" id="2306976"/>
    <lineage>
        <taxon>Bacteria</taxon>
        <taxon>Bacillati</taxon>
        <taxon>Actinomycetota</taxon>
        <taxon>Actinomycetes</taxon>
        <taxon>Bifidobacteriales</taxon>
        <taxon>Bifidobacteriaceae</taxon>
        <taxon>Bifidobacterium</taxon>
    </lineage>
</organism>
<dbReference type="EMBL" id="QXGM01000001">
    <property type="protein sequence ID" value="RSX55742.1"/>
    <property type="molecule type" value="Genomic_DNA"/>
</dbReference>
<name>A0A430FS74_9BIFI</name>
<dbReference type="Pfam" id="PF13240">
    <property type="entry name" value="Zn_Ribbon_1"/>
    <property type="match status" value="1"/>
</dbReference>
<feature type="transmembrane region" description="Helical" evidence="2">
    <location>
        <begin position="387"/>
        <end position="407"/>
    </location>
</feature>
<keyword evidence="2" id="KW-0472">Membrane</keyword>
<feature type="domain" description="Zinc-ribbon" evidence="3">
    <location>
        <begin position="2"/>
        <end position="24"/>
    </location>
</feature>